<dbReference type="GO" id="GO:0140662">
    <property type="term" value="F:ATP-dependent protein folding chaperone"/>
    <property type="evidence" value="ECO:0007669"/>
    <property type="project" value="InterPro"/>
</dbReference>
<dbReference type="InterPro" id="IPR013126">
    <property type="entry name" value="Hsp_70_fam"/>
</dbReference>
<feature type="transmembrane region" description="Helical" evidence="4">
    <location>
        <begin position="463"/>
        <end position="484"/>
    </location>
</feature>
<evidence type="ECO:0000256" key="4">
    <source>
        <dbReference type="SAM" id="Phobius"/>
    </source>
</evidence>
<comment type="caution">
    <text evidence="5">The sequence shown here is derived from an EMBL/GenBank/DDBJ whole genome shotgun (WGS) entry which is preliminary data.</text>
</comment>
<name>A0AAE3ZLH5_9ACTN</name>
<dbReference type="PANTHER" id="PTHR45639">
    <property type="entry name" value="HSC70CB, ISOFORM G-RELATED"/>
    <property type="match status" value="1"/>
</dbReference>
<dbReference type="Proteomes" id="UP001183629">
    <property type="component" value="Unassembled WGS sequence"/>
</dbReference>
<feature type="transmembrane region" description="Helical" evidence="4">
    <location>
        <begin position="423"/>
        <end position="443"/>
    </location>
</feature>
<dbReference type="SUPFAM" id="SSF53067">
    <property type="entry name" value="Actin-like ATPase domain"/>
    <property type="match status" value="2"/>
</dbReference>
<organism evidence="5 6">
    <name type="scientific">Catenuloplanes niger</name>
    <dbReference type="NCBI Taxonomy" id="587534"/>
    <lineage>
        <taxon>Bacteria</taxon>
        <taxon>Bacillati</taxon>
        <taxon>Actinomycetota</taxon>
        <taxon>Actinomycetes</taxon>
        <taxon>Micromonosporales</taxon>
        <taxon>Micromonosporaceae</taxon>
        <taxon>Catenuloplanes</taxon>
    </lineage>
</organism>
<dbReference type="AlphaFoldDB" id="A0AAE3ZLH5"/>
<dbReference type="EMBL" id="JAVDYC010000001">
    <property type="protein sequence ID" value="MDR7320871.1"/>
    <property type="molecule type" value="Genomic_DNA"/>
</dbReference>
<feature type="transmembrane region" description="Helical" evidence="4">
    <location>
        <begin position="614"/>
        <end position="635"/>
    </location>
</feature>
<reference evidence="5 6" key="1">
    <citation type="submission" date="2023-07" db="EMBL/GenBank/DDBJ databases">
        <title>Sequencing the genomes of 1000 actinobacteria strains.</title>
        <authorList>
            <person name="Klenk H.-P."/>
        </authorList>
    </citation>
    <scope>NUCLEOTIDE SEQUENCE [LARGE SCALE GENOMIC DNA]</scope>
    <source>
        <strain evidence="5 6">DSM 44711</strain>
    </source>
</reference>
<protein>
    <recommendedName>
        <fullName evidence="7">Hsp70 protein</fullName>
    </recommendedName>
</protein>
<dbReference type="Pfam" id="PF00012">
    <property type="entry name" value="HSP70"/>
    <property type="match status" value="1"/>
</dbReference>
<feature type="transmembrane region" description="Helical" evidence="4">
    <location>
        <begin position="496"/>
        <end position="516"/>
    </location>
</feature>
<dbReference type="Gene3D" id="3.30.420.40">
    <property type="match status" value="2"/>
</dbReference>
<feature type="transmembrane region" description="Helical" evidence="4">
    <location>
        <begin position="537"/>
        <end position="559"/>
    </location>
</feature>
<keyword evidence="4" id="KW-1133">Transmembrane helix</keyword>
<keyword evidence="2" id="KW-0067">ATP-binding</keyword>
<dbReference type="RefSeq" id="WP_310409546.1">
    <property type="nucleotide sequence ID" value="NZ_JAVDYC010000001.1"/>
</dbReference>
<feature type="transmembrane region" description="Helical" evidence="4">
    <location>
        <begin position="565"/>
        <end position="585"/>
    </location>
</feature>
<keyword evidence="4" id="KW-0472">Membrane</keyword>
<feature type="transmembrane region" description="Helical" evidence="4">
    <location>
        <begin position="592"/>
        <end position="608"/>
    </location>
</feature>
<evidence type="ECO:0008006" key="7">
    <source>
        <dbReference type="Google" id="ProtNLM"/>
    </source>
</evidence>
<dbReference type="Gene3D" id="3.90.640.10">
    <property type="entry name" value="Actin, Chain A, domain 4"/>
    <property type="match status" value="1"/>
</dbReference>
<keyword evidence="4" id="KW-0812">Transmembrane</keyword>
<evidence type="ECO:0000256" key="2">
    <source>
        <dbReference type="ARBA" id="ARBA00022840"/>
    </source>
</evidence>
<keyword evidence="6" id="KW-1185">Reference proteome</keyword>
<evidence type="ECO:0000256" key="1">
    <source>
        <dbReference type="ARBA" id="ARBA00022741"/>
    </source>
</evidence>
<dbReference type="InterPro" id="IPR043129">
    <property type="entry name" value="ATPase_NBD"/>
</dbReference>
<feature type="transmembrane region" description="Helical" evidence="4">
    <location>
        <begin position="381"/>
        <end position="403"/>
    </location>
</feature>
<evidence type="ECO:0000256" key="3">
    <source>
        <dbReference type="ARBA" id="ARBA00023186"/>
    </source>
</evidence>
<dbReference type="GO" id="GO:0005524">
    <property type="term" value="F:ATP binding"/>
    <property type="evidence" value="ECO:0007669"/>
    <property type="project" value="UniProtKB-KW"/>
</dbReference>
<evidence type="ECO:0000313" key="5">
    <source>
        <dbReference type="EMBL" id="MDR7320871.1"/>
    </source>
</evidence>
<keyword evidence="1" id="KW-0547">Nucleotide-binding</keyword>
<proteinExistence type="predicted"/>
<accession>A0AAE3ZLH5</accession>
<keyword evidence="3" id="KW-0143">Chaperone</keyword>
<gene>
    <name evidence="5" type="ORF">J2S44_001121</name>
</gene>
<sequence length="651" mass="68033">MLAADAHLCIDYGTATTTAMLSTPDGGWYPIVVGGVSVLPSGVWLDPATGRLLTGTPALQAARSRPETWLAEPLRHIAADSITLADATLDPIEAVSAVLGGIATHAAMLAGAPISRLTLVVPCWWGPRRRHQLRRAAEKTGLPAPRLIADAVAVAAHWTAWSGSFLPAGASVLVVNAGAGGIAIALVGALDDGVQLLAHHLVPDSDAATLDAALAEHLITSTLSTGQQLWQQLGTPERAVDRHQLLEAVRTGKEALGQQTMRTAIALPAPHPPATLDRDMLTAASAGLRQRLPAAMAQVLAAADTHRDDLTAVLLTGGHATLPGITDTVRETTGLIPTLLPRQDAAAEGALRIAASTGNPAPAAAVPEAPPPRIRSGWRALVTPGLLAIAAIALFAEALGASWVDTFQGRASAYFLRRPQLGVSGMLIALACWSTAMGITHLLHTAARTPGEQATSTRIARQALLTAAGTGLALAAGFGVYASAYMNIPRMSFAQWPILFALPIVILASTAGLLITRIRPGDIPSWVRGYRTPVLPALVAATGILITEVAASGFMPAFIRLGLPASTFVRLGMFVLGAGIGLAITRHRITRLIAATSLGLSFAVIYTWRTADHYHWAFAAVLLWWALTTAAVHTIRSASPLINSHWQRLIG</sequence>
<evidence type="ECO:0000313" key="6">
    <source>
        <dbReference type="Proteomes" id="UP001183629"/>
    </source>
</evidence>